<dbReference type="HOGENOM" id="CLU_2488106_0_0_1"/>
<feature type="region of interest" description="Disordered" evidence="1">
    <location>
        <begin position="14"/>
        <end position="68"/>
    </location>
</feature>
<evidence type="ECO:0000313" key="2">
    <source>
        <dbReference type="EMBL" id="EAL60713.1"/>
    </source>
</evidence>
<dbReference type="RefSeq" id="XP_629128.1">
    <property type="nucleotide sequence ID" value="XM_629126.1"/>
</dbReference>
<protein>
    <submittedName>
        <fullName evidence="2">Uncharacterized protein</fullName>
    </submittedName>
</protein>
<feature type="compositionally biased region" description="Low complexity" evidence="1">
    <location>
        <begin position="37"/>
        <end position="68"/>
    </location>
</feature>
<dbReference type="KEGG" id="ddi:DDB_G0293458"/>
<organism evidence="2 3">
    <name type="scientific">Dictyostelium discoideum</name>
    <name type="common">Social amoeba</name>
    <dbReference type="NCBI Taxonomy" id="44689"/>
    <lineage>
        <taxon>Eukaryota</taxon>
        <taxon>Amoebozoa</taxon>
        <taxon>Evosea</taxon>
        <taxon>Eumycetozoa</taxon>
        <taxon>Dictyostelia</taxon>
        <taxon>Dictyosteliales</taxon>
        <taxon>Dictyosteliaceae</taxon>
        <taxon>Dictyostelium</taxon>
    </lineage>
</organism>
<dbReference type="AlphaFoldDB" id="Q54BS3"/>
<keyword evidence="3" id="KW-1185">Reference proteome</keyword>
<dbReference type="InParanoid" id="Q54BS3"/>
<dbReference type="GeneID" id="8629236"/>
<name>Q54BS3_DICDI</name>
<accession>Q54BS3</accession>
<sequence>MAITKTIPQLSKSQPKLFSSTLQSSKPVSPKINVNATLSSPTTSSSIPRPLTKSTTTTSPLTTTTATTGNLFSSIQPMAQSIIHTYT</sequence>
<dbReference type="Proteomes" id="UP000002195">
    <property type="component" value="Unassembled WGS sequence"/>
</dbReference>
<comment type="caution">
    <text evidence="2">The sequence shown here is derived from an EMBL/GenBank/DDBJ whole genome shotgun (WGS) entry which is preliminary data.</text>
</comment>
<proteinExistence type="predicted"/>
<dbReference type="PaxDb" id="44689-DDB0191954"/>
<gene>
    <name evidence="2" type="ORF">DDB_G0293458</name>
</gene>
<dbReference type="EMBL" id="AAFI02000211">
    <property type="protein sequence ID" value="EAL60713.1"/>
    <property type="molecule type" value="Genomic_DNA"/>
</dbReference>
<dbReference type="VEuPathDB" id="AmoebaDB:DDB_G0293458"/>
<reference evidence="2 3" key="1">
    <citation type="journal article" date="2005" name="Nature">
        <title>The genome of the social amoeba Dictyostelium discoideum.</title>
        <authorList>
            <consortium name="The Dictyostelium discoideum Sequencing Consortium"/>
            <person name="Eichinger L."/>
            <person name="Pachebat J.A."/>
            <person name="Glockner G."/>
            <person name="Rajandream M.A."/>
            <person name="Sucgang R."/>
            <person name="Berriman M."/>
            <person name="Song J."/>
            <person name="Olsen R."/>
            <person name="Szafranski K."/>
            <person name="Xu Q."/>
            <person name="Tunggal B."/>
            <person name="Kummerfeld S."/>
            <person name="Madera M."/>
            <person name="Konfortov B.A."/>
            <person name="Rivero F."/>
            <person name="Bankier A.T."/>
            <person name="Lehmann R."/>
            <person name="Hamlin N."/>
            <person name="Davies R."/>
            <person name="Gaudet P."/>
            <person name="Fey P."/>
            <person name="Pilcher K."/>
            <person name="Chen G."/>
            <person name="Saunders D."/>
            <person name="Sodergren E."/>
            <person name="Davis P."/>
            <person name="Kerhornou A."/>
            <person name="Nie X."/>
            <person name="Hall N."/>
            <person name="Anjard C."/>
            <person name="Hemphill L."/>
            <person name="Bason N."/>
            <person name="Farbrother P."/>
            <person name="Desany B."/>
            <person name="Just E."/>
            <person name="Morio T."/>
            <person name="Rost R."/>
            <person name="Churcher C."/>
            <person name="Cooper J."/>
            <person name="Haydock S."/>
            <person name="van Driessche N."/>
            <person name="Cronin A."/>
            <person name="Goodhead I."/>
            <person name="Muzny D."/>
            <person name="Mourier T."/>
            <person name="Pain A."/>
            <person name="Lu M."/>
            <person name="Harper D."/>
            <person name="Lindsay R."/>
            <person name="Hauser H."/>
            <person name="James K."/>
            <person name="Quiles M."/>
            <person name="Madan Babu M."/>
            <person name="Saito T."/>
            <person name="Buchrieser C."/>
            <person name="Wardroper A."/>
            <person name="Felder M."/>
            <person name="Thangavelu M."/>
            <person name="Johnson D."/>
            <person name="Knights A."/>
            <person name="Loulseged H."/>
            <person name="Mungall K."/>
            <person name="Oliver K."/>
            <person name="Price C."/>
            <person name="Quail M.A."/>
            <person name="Urushihara H."/>
            <person name="Hernandez J."/>
            <person name="Rabbinowitsch E."/>
            <person name="Steffen D."/>
            <person name="Sanders M."/>
            <person name="Ma J."/>
            <person name="Kohara Y."/>
            <person name="Sharp S."/>
            <person name="Simmonds M."/>
            <person name="Spiegler S."/>
            <person name="Tivey A."/>
            <person name="Sugano S."/>
            <person name="White B."/>
            <person name="Walker D."/>
            <person name="Woodward J."/>
            <person name="Winckler T."/>
            <person name="Tanaka Y."/>
            <person name="Shaulsky G."/>
            <person name="Schleicher M."/>
            <person name="Weinstock G."/>
            <person name="Rosenthal A."/>
            <person name="Cox E.C."/>
            <person name="Chisholm R.L."/>
            <person name="Gibbs R."/>
            <person name="Loomis W.F."/>
            <person name="Platzer M."/>
            <person name="Kay R.R."/>
            <person name="Williams J."/>
            <person name="Dear P.H."/>
            <person name="Noegel A.A."/>
            <person name="Barrell B."/>
            <person name="Kuspa A."/>
        </authorList>
    </citation>
    <scope>NUCLEOTIDE SEQUENCE [LARGE SCALE GENOMIC DNA]</scope>
    <source>
        <strain evidence="2 3">AX4</strain>
    </source>
</reference>
<evidence type="ECO:0000313" key="3">
    <source>
        <dbReference type="Proteomes" id="UP000002195"/>
    </source>
</evidence>
<feature type="compositionally biased region" description="Polar residues" evidence="1">
    <location>
        <begin position="14"/>
        <end position="36"/>
    </location>
</feature>
<evidence type="ECO:0000256" key="1">
    <source>
        <dbReference type="SAM" id="MobiDB-lite"/>
    </source>
</evidence>